<dbReference type="InterPro" id="IPR002694">
    <property type="entry name" value="Znf_CHC2"/>
</dbReference>
<accession>A0ABM8BWC4</accession>
<dbReference type="InterPro" id="IPR019475">
    <property type="entry name" value="DNA_primase_DnaB-bd"/>
</dbReference>
<keyword evidence="5 12" id="KW-0235">DNA replication</keyword>
<comment type="domain">
    <text evidence="12">Contains an N-terminal zinc-binding domain, a central core domain that contains the primase activity, and a C-terminal DnaB-binding domain.</text>
</comment>
<comment type="cofactor">
    <cofactor evidence="12 13">
        <name>Zn(2+)</name>
        <dbReference type="ChEBI" id="CHEBI:29105"/>
    </cofactor>
    <text evidence="12 13">Binds 1 zinc ion per monomer.</text>
</comment>
<evidence type="ECO:0000256" key="10">
    <source>
        <dbReference type="ARBA" id="ARBA00023125"/>
    </source>
</evidence>
<evidence type="ECO:0000256" key="7">
    <source>
        <dbReference type="ARBA" id="ARBA00022771"/>
    </source>
</evidence>
<keyword evidence="10 12" id="KW-0238">DNA-binding</keyword>
<dbReference type="InterPro" id="IPR050219">
    <property type="entry name" value="DnaG_primase"/>
</dbReference>
<dbReference type="InterPro" id="IPR036977">
    <property type="entry name" value="DNA_primase_Znf_CHC2"/>
</dbReference>
<keyword evidence="8 12" id="KW-0862">Zinc</keyword>
<evidence type="ECO:0000256" key="2">
    <source>
        <dbReference type="ARBA" id="ARBA00022515"/>
    </source>
</evidence>
<dbReference type="SUPFAM" id="SSF57783">
    <property type="entry name" value="Zinc beta-ribbon"/>
    <property type="match status" value="1"/>
</dbReference>
<dbReference type="Gene3D" id="3.90.980.10">
    <property type="entry name" value="DNA primase, catalytic core, N-terminal domain"/>
    <property type="match status" value="1"/>
</dbReference>
<dbReference type="InterPro" id="IPR013264">
    <property type="entry name" value="DNAG_N"/>
</dbReference>
<feature type="zinc finger region" description="CHC2-type" evidence="12">
    <location>
        <begin position="43"/>
        <end position="67"/>
    </location>
</feature>
<dbReference type="Pfam" id="PF08275">
    <property type="entry name" value="DNAG_N"/>
    <property type="match status" value="1"/>
</dbReference>
<dbReference type="EC" id="2.7.7.101" evidence="12"/>
<dbReference type="SMART" id="SM00400">
    <property type="entry name" value="ZnF_CHCC"/>
    <property type="match status" value="1"/>
</dbReference>
<keyword evidence="16" id="KW-1185">Reference proteome</keyword>
<evidence type="ECO:0000313" key="16">
    <source>
        <dbReference type="Proteomes" id="UP001163387"/>
    </source>
</evidence>
<evidence type="ECO:0000256" key="4">
    <source>
        <dbReference type="ARBA" id="ARBA00022695"/>
    </source>
</evidence>
<evidence type="ECO:0000259" key="14">
    <source>
        <dbReference type="PROSITE" id="PS50880"/>
    </source>
</evidence>
<feature type="domain" description="Toprim" evidence="14">
    <location>
        <begin position="264"/>
        <end position="345"/>
    </location>
</feature>
<evidence type="ECO:0000313" key="15">
    <source>
        <dbReference type="EMBL" id="BDT04186.1"/>
    </source>
</evidence>
<dbReference type="Pfam" id="PF01807">
    <property type="entry name" value="Zn_ribbon_DnaG"/>
    <property type="match status" value="1"/>
</dbReference>
<dbReference type="Pfam" id="PF10410">
    <property type="entry name" value="DnaB_bind"/>
    <property type="match status" value="1"/>
</dbReference>
<evidence type="ECO:0000256" key="5">
    <source>
        <dbReference type="ARBA" id="ARBA00022705"/>
    </source>
</evidence>
<keyword evidence="6 12" id="KW-0479">Metal-binding</keyword>
<dbReference type="NCBIfam" id="TIGR01391">
    <property type="entry name" value="dnaG"/>
    <property type="match status" value="1"/>
</dbReference>
<evidence type="ECO:0000256" key="12">
    <source>
        <dbReference type="HAMAP-Rule" id="MF_00974"/>
    </source>
</evidence>
<dbReference type="PROSITE" id="PS50880">
    <property type="entry name" value="TOPRIM"/>
    <property type="match status" value="1"/>
</dbReference>
<sequence>MWKNMDIEFNKKINEVKAKINIVEVMGKYLNLIRKGNNFWAICPFHEDSTPSLSISQEKQIYKCFSCGEQGNIFIFLQKYKNINFINALKEAADNVNLNLKEFDINLSEFNVETKKNPLKILNNIAMNFFSYQLLTDIGQEAMKYLQNRNITTENIKYFNIGYAPINNELIDYLNAQGYKDNIQFVKLGLMKINNKDQLLPTFSNRIMFAIKDEDGDCVGFSARNYNREDKSYKYINSPETDFFKKSKILYNFNNVRNYIKKNEVIYLTEGFMDVIALNNQNIKNVVALMGTNLTKEHILLLKKITTNIIIFLDGDLPGKIASLKIASVLLSNNFKVQIINNDTKFDPDELINKFPQKFYEIIKKTIHPFEFAINLSLTKYNIKKDSYELNEFLKSLVPIWTKINDVITQKFYLNMLAKITNLSTEDLIQILNIDNNLVTTTFSIKNKSKIEVKNIFFEAQEQLIFLVMLSRNVYLILEKEKFIFPNQDFMNLYFLISQKYKNNQIEAINFDLILEELKGNSLLNILEKLLDKYKNKKFDLKPQIINDYLKIINNQLIDYEIKMINDKLKSEKNIEKQILLLKEISVLKNKIKKK</sequence>
<dbReference type="Gene3D" id="3.90.580.10">
    <property type="entry name" value="Zinc finger, CHC2-type domain"/>
    <property type="match status" value="1"/>
</dbReference>
<dbReference type="PANTHER" id="PTHR30313">
    <property type="entry name" value="DNA PRIMASE"/>
    <property type="match status" value="1"/>
</dbReference>
<evidence type="ECO:0000256" key="9">
    <source>
        <dbReference type="ARBA" id="ARBA00022842"/>
    </source>
</evidence>
<evidence type="ECO:0000256" key="1">
    <source>
        <dbReference type="ARBA" id="ARBA00022478"/>
    </source>
</evidence>
<dbReference type="InterPro" id="IPR034151">
    <property type="entry name" value="TOPRIM_DnaG_bac"/>
</dbReference>
<evidence type="ECO:0000256" key="6">
    <source>
        <dbReference type="ARBA" id="ARBA00022723"/>
    </source>
</evidence>
<dbReference type="PANTHER" id="PTHR30313:SF2">
    <property type="entry name" value="DNA PRIMASE"/>
    <property type="match status" value="1"/>
</dbReference>
<dbReference type="SUPFAM" id="SSF56731">
    <property type="entry name" value="DNA primase core"/>
    <property type="match status" value="1"/>
</dbReference>
<proteinExistence type="inferred from homology"/>
<reference evidence="15 16" key="1">
    <citation type="journal article" date="2022" name="Front. Microbiol.">
        <title>Male-killing mechanisms vary between Spiroplasma species.</title>
        <authorList>
            <person name="Arai H."/>
            <person name="Inoue M."/>
            <person name="Kageyama D."/>
        </authorList>
    </citation>
    <scope>NUCLEOTIDE SEQUENCE [LARGE SCALE GENOMIC DNA]</scope>
    <source>
        <strain evidence="16">sHm</strain>
    </source>
</reference>
<keyword evidence="4 12" id="KW-0548">Nucleotidyltransferase</keyword>
<protein>
    <recommendedName>
        <fullName evidence="12 13">DNA primase</fullName>
        <ecNumber evidence="12">2.7.7.101</ecNumber>
    </recommendedName>
</protein>
<dbReference type="InterPro" id="IPR037068">
    <property type="entry name" value="DNA_primase_core_N_sf"/>
</dbReference>
<keyword evidence="7 12" id="KW-0863">Zinc-finger</keyword>
<keyword evidence="2 12" id="KW-0639">Primosome</keyword>
<comment type="subunit">
    <text evidence="12">Monomer. Interacts with DnaB.</text>
</comment>
<keyword evidence="3 12" id="KW-0808">Transferase</keyword>
<dbReference type="EMBL" id="AP026933">
    <property type="protein sequence ID" value="BDT04186.1"/>
    <property type="molecule type" value="Genomic_DNA"/>
</dbReference>
<dbReference type="InterPro" id="IPR006295">
    <property type="entry name" value="DNA_primase_DnaG"/>
</dbReference>
<evidence type="ECO:0000256" key="8">
    <source>
        <dbReference type="ARBA" id="ARBA00022833"/>
    </source>
</evidence>
<dbReference type="CDD" id="cd03364">
    <property type="entry name" value="TOPRIM_DnaG_primases"/>
    <property type="match status" value="1"/>
</dbReference>
<dbReference type="Pfam" id="PF13662">
    <property type="entry name" value="Toprim_4"/>
    <property type="match status" value="1"/>
</dbReference>
<dbReference type="PIRSF" id="PIRSF002811">
    <property type="entry name" value="DnaG"/>
    <property type="match status" value="1"/>
</dbReference>
<gene>
    <name evidence="12 15" type="primary">dnaG</name>
    <name evidence="15" type="ORF">SHM_18320</name>
</gene>
<dbReference type="InterPro" id="IPR006171">
    <property type="entry name" value="TOPRIM_dom"/>
</dbReference>
<dbReference type="InterPro" id="IPR030846">
    <property type="entry name" value="DnaG_bac"/>
</dbReference>
<comment type="catalytic activity">
    <reaction evidence="12">
        <text>ssDNA + n NTP = ssDNA/pppN(pN)n-1 hybrid + (n-1) diphosphate.</text>
        <dbReference type="EC" id="2.7.7.101"/>
    </reaction>
</comment>
<dbReference type="SMART" id="SM00493">
    <property type="entry name" value="TOPRIM"/>
    <property type="match status" value="1"/>
</dbReference>
<organism evidence="15 16">
    <name type="scientific">Spiroplasma ixodetis</name>
    <dbReference type="NCBI Taxonomy" id="2141"/>
    <lineage>
        <taxon>Bacteria</taxon>
        <taxon>Bacillati</taxon>
        <taxon>Mycoplasmatota</taxon>
        <taxon>Mollicutes</taxon>
        <taxon>Entomoplasmatales</taxon>
        <taxon>Spiroplasmataceae</taxon>
        <taxon>Spiroplasma</taxon>
    </lineage>
</organism>
<comment type="similarity">
    <text evidence="12 13">Belongs to the DnaG primase family.</text>
</comment>
<evidence type="ECO:0000256" key="3">
    <source>
        <dbReference type="ARBA" id="ARBA00022679"/>
    </source>
</evidence>
<evidence type="ECO:0000256" key="13">
    <source>
        <dbReference type="PIRNR" id="PIRNR002811"/>
    </source>
</evidence>
<dbReference type="Proteomes" id="UP001163387">
    <property type="component" value="Chromosome"/>
</dbReference>
<keyword evidence="11 12" id="KW-0804">Transcription</keyword>
<dbReference type="HAMAP" id="MF_00974">
    <property type="entry name" value="DNA_primase_DnaG"/>
    <property type="match status" value="1"/>
</dbReference>
<keyword evidence="9" id="KW-0460">Magnesium</keyword>
<name>A0ABM8BWC4_9MOLU</name>
<dbReference type="Gene3D" id="3.40.1360.10">
    <property type="match status" value="1"/>
</dbReference>
<keyword evidence="1 12" id="KW-0240">DNA-directed RNA polymerase</keyword>
<evidence type="ECO:0000256" key="11">
    <source>
        <dbReference type="ARBA" id="ARBA00023163"/>
    </source>
</evidence>
<comment type="function">
    <text evidence="12 13">RNA polymerase that catalyzes the synthesis of short RNA molecules used as primers for DNA polymerase during DNA replication.</text>
</comment>